<dbReference type="Proteomes" id="UP000184108">
    <property type="component" value="Unassembled WGS sequence"/>
</dbReference>
<organism evidence="1 2">
    <name type="scientific">Chryseobacterium vrystaatense</name>
    <dbReference type="NCBI Taxonomy" id="307480"/>
    <lineage>
        <taxon>Bacteria</taxon>
        <taxon>Pseudomonadati</taxon>
        <taxon>Bacteroidota</taxon>
        <taxon>Flavobacteriia</taxon>
        <taxon>Flavobacteriales</taxon>
        <taxon>Weeksellaceae</taxon>
        <taxon>Chryseobacterium group</taxon>
        <taxon>Chryseobacterium</taxon>
    </lineage>
</organism>
<accession>A0A1M5J6Z4</accession>
<evidence type="ECO:0000313" key="2">
    <source>
        <dbReference type="Proteomes" id="UP000184108"/>
    </source>
</evidence>
<reference evidence="2" key="1">
    <citation type="submission" date="2016-11" db="EMBL/GenBank/DDBJ databases">
        <authorList>
            <person name="Varghese N."/>
            <person name="Submissions S."/>
        </authorList>
    </citation>
    <scope>NUCLEOTIDE SEQUENCE [LARGE SCALE GENOMIC DNA]</scope>
    <source>
        <strain evidence="2">YR203</strain>
    </source>
</reference>
<dbReference type="AlphaFoldDB" id="A0A1M5J6Z4"/>
<sequence>MKNLTNMKKLKKAELKTIKGGLIPIGCTSWDPRKRCCRSWDDDHMNNPVCPEI</sequence>
<gene>
    <name evidence="1" type="ORF">SAMN02787073_4103</name>
</gene>
<name>A0A1M5J6Z4_9FLAO</name>
<evidence type="ECO:0000313" key="1">
    <source>
        <dbReference type="EMBL" id="SHG36386.1"/>
    </source>
</evidence>
<dbReference type="EMBL" id="FQVE01000005">
    <property type="protein sequence ID" value="SHG36386.1"/>
    <property type="molecule type" value="Genomic_DNA"/>
</dbReference>
<proteinExistence type="predicted"/>
<evidence type="ECO:0008006" key="3">
    <source>
        <dbReference type="Google" id="ProtNLM"/>
    </source>
</evidence>
<protein>
    <recommendedName>
        <fullName evidence="3">Bacteriocin-type signal sequence-containing protein</fullName>
    </recommendedName>
</protein>